<name>A0A078ATB3_STYLE</name>
<evidence type="ECO:0000313" key="2">
    <source>
        <dbReference type="EMBL" id="CDW85256.1"/>
    </source>
</evidence>
<dbReference type="Proteomes" id="UP000039865">
    <property type="component" value="Unassembled WGS sequence"/>
</dbReference>
<dbReference type="AlphaFoldDB" id="A0A078ATB3"/>
<feature type="domain" description="Methyltransferase FkbM" evidence="1">
    <location>
        <begin position="117"/>
        <end position="322"/>
    </location>
</feature>
<protein>
    <recommendedName>
        <fullName evidence="1">Methyltransferase FkbM domain-containing protein</fullName>
    </recommendedName>
</protein>
<proteinExistence type="predicted"/>
<reference evidence="2 3" key="1">
    <citation type="submission" date="2014-06" db="EMBL/GenBank/DDBJ databases">
        <authorList>
            <person name="Swart Estienne"/>
        </authorList>
    </citation>
    <scope>NUCLEOTIDE SEQUENCE [LARGE SCALE GENOMIC DNA]</scope>
    <source>
        <strain evidence="2 3">130c</strain>
    </source>
</reference>
<evidence type="ECO:0000259" key="1">
    <source>
        <dbReference type="Pfam" id="PF05050"/>
    </source>
</evidence>
<accession>A0A078ATB3</accession>
<dbReference type="InterPro" id="IPR029063">
    <property type="entry name" value="SAM-dependent_MTases_sf"/>
</dbReference>
<dbReference type="PANTHER" id="PTHR34203">
    <property type="entry name" value="METHYLTRANSFERASE, FKBM FAMILY PROTEIN"/>
    <property type="match status" value="1"/>
</dbReference>
<gene>
    <name evidence="2" type="primary">Contig13211.g14096</name>
    <name evidence="2" type="ORF">STYLEM_14330</name>
</gene>
<sequence>MTQPERIDYWNESKRRQIKFCIDEKDRQINQLFDIQEIPEYEGLYGSFDILTSEAPDDIPESDKLSLYLKKYGNYDLINTHQILSQLMKVNESTNGHRDEKQTNDIQKSQRKIAFIDVGANLGWFSMIAAKKGFYSIAFDPMIDNIYAMRNTLCINQDNSSLEYNEEQRKYKPREQNIDKIETRIVDVTKVDKWWDRVQIFDYALGQEQQQCNMYILPYKALDGILICDQKGQYLQDGILYGNGDVITLDDLTNEMPTDFYVGVMKINVNGMEIDVIRGALEFIEKHKVPYIIIKMDKKLMWHQGYKSKQVFELLNKELNYIFHLNNFNGEILDDDQVLEKQLKEQKSLSVYLTLNN</sequence>
<dbReference type="InterPro" id="IPR052514">
    <property type="entry name" value="SAM-dependent_MTase"/>
</dbReference>
<dbReference type="EMBL" id="CCKQ01013576">
    <property type="protein sequence ID" value="CDW85256.1"/>
    <property type="molecule type" value="Genomic_DNA"/>
</dbReference>
<dbReference type="InterPro" id="IPR006342">
    <property type="entry name" value="FkbM_mtfrase"/>
</dbReference>
<dbReference type="InParanoid" id="A0A078ATB3"/>
<dbReference type="Pfam" id="PF05050">
    <property type="entry name" value="Methyltransf_21"/>
    <property type="match status" value="1"/>
</dbReference>
<dbReference type="OrthoDB" id="419125at2759"/>
<dbReference type="SUPFAM" id="SSF53335">
    <property type="entry name" value="S-adenosyl-L-methionine-dependent methyltransferases"/>
    <property type="match status" value="1"/>
</dbReference>
<evidence type="ECO:0000313" key="3">
    <source>
        <dbReference type="Proteomes" id="UP000039865"/>
    </source>
</evidence>
<organism evidence="2 3">
    <name type="scientific">Stylonychia lemnae</name>
    <name type="common">Ciliate</name>
    <dbReference type="NCBI Taxonomy" id="5949"/>
    <lineage>
        <taxon>Eukaryota</taxon>
        <taxon>Sar</taxon>
        <taxon>Alveolata</taxon>
        <taxon>Ciliophora</taxon>
        <taxon>Intramacronucleata</taxon>
        <taxon>Spirotrichea</taxon>
        <taxon>Stichotrichia</taxon>
        <taxon>Sporadotrichida</taxon>
        <taxon>Oxytrichidae</taxon>
        <taxon>Stylonychinae</taxon>
        <taxon>Stylonychia</taxon>
    </lineage>
</organism>
<dbReference type="Gene3D" id="3.40.50.150">
    <property type="entry name" value="Vaccinia Virus protein VP39"/>
    <property type="match status" value="1"/>
</dbReference>
<dbReference type="PANTHER" id="PTHR34203:SF15">
    <property type="entry name" value="SLL1173 PROTEIN"/>
    <property type="match status" value="1"/>
</dbReference>
<keyword evidence="3" id="KW-1185">Reference proteome</keyword>